<evidence type="ECO:0000256" key="5">
    <source>
        <dbReference type="PROSITE-ProRule" id="PRU00110"/>
    </source>
</evidence>
<dbReference type="InterPro" id="IPR045871">
    <property type="entry name" value="AHP1-5/YPD1"/>
</dbReference>
<gene>
    <name evidence="8" type="ORF">KI387_031811</name>
</gene>
<keyword evidence="2 6" id="KW-0932">Cytokinin signaling pathway</keyword>
<dbReference type="GO" id="GO:0009927">
    <property type="term" value="F:histidine phosphotransfer kinase activity"/>
    <property type="evidence" value="ECO:0007669"/>
    <property type="project" value="UniProtKB-UniRule"/>
</dbReference>
<dbReference type="PROSITE" id="PS50894">
    <property type="entry name" value="HPT"/>
    <property type="match status" value="1"/>
</dbReference>
<dbReference type="GO" id="GO:0009736">
    <property type="term" value="P:cytokinin-activated signaling pathway"/>
    <property type="evidence" value="ECO:0007669"/>
    <property type="project" value="UniProtKB-KW"/>
</dbReference>
<evidence type="ECO:0000313" key="8">
    <source>
        <dbReference type="EMBL" id="KAH9287694.1"/>
    </source>
</evidence>
<dbReference type="EMBL" id="JAHRHJ020003813">
    <property type="protein sequence ID" value="KAH9287694.1"/>
    <property type="molecule type" value="Genomic_DNA"/>
</dbReference>
<evidence type="ECO:0000256" key="1">
    <source>
        <dbReference type="ARBA" id="ARBA00022490"/>
    </source>
</evidence>
<dbReference type="CDD" id="cd00088">
    <property type="entry name" value="HPT"/>
    <property type="match status" value="1"/>
</dbReference>
<keyword evidence="5" id="KW-0597">Phosphoprotein</keyword>
<comment type="function">
    <text evidence="6">Functions as a two-component phosphorelay mediators between cytokinin sensor histidine kinases and response regulators (B-type ARRs). Plays an important role in propagating cytokinin signal transduction.</text>
</comment>
<evidence type="ECO:0000259" key="7">
    <source>
        <dbReference type="PROSITE" id="PS50894"/>
    </source>
</evidence>
<dbReference type="Gene3D" id="1.20.120.160">
    <property type="entry name" value="HPT domain"/>
    <property type="match status" value="1"/>
</dbReference>
<protein>
    <recommendedName>
        <fullName evidence="6">Histidine-containing phosphotransfer protein</fullName>
    </recommendedName>
</protein>
<evidence type="ECO:0000256" key="3">
    <source>
        <dbReference type="ARBA" id="ARBA00023012"/>
    </source>
</evidence>
<dbReference type="PANTHER" id="PTHR28242:SF52">
    <property type="entry name" value="PHOSPHORELAY INTERMEDIATE PROTEIN YPD1"/>
    <property type="match status" value="1"/>
</dbReference>
<sequence>GFLDEQFTQLQQLQDETNPDFVTQVLALFFQDSDKLLDNLGKALEKEPIDYKKIDAHVHQFKGSSSSVGAHRVKNACITFRAYCEENNQAGCVQCLQQMKQEYYLVKNKLQELFR</sequence>
<dbReference type="GO" id="GO:0005634">
    <property type="term" value="C:nucleus"/>
    <property type="evidence" value="ECO:0007669"/>
    <property type="project" value="UniProtKB-SubCell"/>
</dbReference>
<dbReference type="Pfam" id="PF01627">
    <property type="entry name" value="Hpt"/>
    <property type="match status" value="1"/>
</dbReference>
<feature type="non-terminal residue" evidence="8">
    <location>
        <position position="115"/>
    </location>
</feature>
<keyword evidence="9" id="KW-1185">Reference proteome</keyword>
<dbReference type="GO" id="GO:0043424">
    <property type="term" value="F:protein histidine kinase binding"/>
    <property type="evidence" value="ECO:0007669"/>
    <property type="project" value="UniProtKB-UniRule"/>
</dbReference>
<comment type="caution">
    <text evidence="8">The sequence shown here is derived from an EMBL/GenBank/DDBJ whole genome shotgun (WGS) entry which is preliminary data.</text>
</comment>
<comment type="subcellular location">
    <subcellularLocation>
        <location evidence="6">Cytoplasm</location>
        <location evidence="6">Cytosol</location>
    </subcellularLocation>
    <subcellularLocation>
        <location evidence="6">Nucleus</location>
    </subcellularLocation>
</comment>
<keyword evidence="1" id="KW-0963">Cytoplasm</keyword>
<dbReference type="FunFam" id="1.20.120.160:FF:000001">
    <property type="entry name" value="Histidine-containing phosphotransfer protein 1"/>
    <property type="match status" value="1"/>
</dbReference>
<dbReference type="InterPro" id="IPR008207">
    <property type="entry name" value="Sig_transdc_His_kin_Hpt_dom"/>
</dbReference>
<dbReference type="Proteomes" id="UP000824469">
    <property type="component" value="Unassembled WGS sequence"/>
</dbReference>
<dbReference type="GO" id="GO:0000160">
    <property type="term" value="P:phosphorelay signal transduction system"/>
    <property type="evidence" value="ECO:0007669"/>
    <property type="project" value="UniProtKB-UniRule"/>
</dbReference>
<proteinExistence type="predicted"/>
<evidence type="ECO:0000256" key="2">
    <source>
        <dbReference type="ARBA" id="ARBA00022864"/>
    </source>
</evidence>
<organism evidence="8 9">
    <name type="scientific">Taxus chinensis</name>
    <name type="common">Chinese yew</name>
    <name type="synonym">Taxus wallichiana var. chinensis</name>
    <dbReference type="NCBI Taxonomy" id="29808"/>
    <lineage>
        <taxon>Eukaryota</taxon>
        <taxon>Viridiplantae</taxon>
        <taxon>Streptophyta</taxon>
        <taxon>Embryophyta</taxon>
        <taxon>Tracheophyta</taxon>
        <taxon>Spermatophyta</taxon>
        <taxon>Pinopsida</taxon>
        <taxon>Pinidae</taxon>
        <taxon>Conifers II</taxon>
        <taxon>Cupressales</taxon>
        <taxon>Taxaceae</taxon>
        <taxon>Taxus</taxon>
    </lineage>
</organism>
<dbReference type="AlphaFoldDB" id="A0AA38EY92"/>
<dbReference type="GO" id="GO:0005829">
    <property type="term" value="C:cytosol"/>
    <property type="evidence" value="ECO:0007669"/>
    <property type="project" value="UniProtKB-SubCell"/>
</dbReference>
<keyword evidence="3 6" id="KW-0902">Two-component regulatory system</keyword>
<evidence type="ECO:0000256" key="4">
    <source>
        <dbReference type="ARBA" id="ARBA00023242"/>
    </source>
</evidence>
<name>A0AA38EY92_TAXCH</name>
<accession>A0AA38EY92</accession>
<reference evidence="8 9" key="1">
    <citation type="journal article" date="2021" name="Nat. Plants">
        <title>The Taxus genome provides insights into paclitaxel biosynthesis.</title>
        <authorList>
            <person name="Xiong X."/>
            <person name="Gou J."/>
            <person name="Liao Q."/>
            <person name="Li Y."/>
            <person name="Zhou Q."/>
            <person name="Bi G."/>
            <person name="Li C."/>
            <person name="Du R."/>
            <person name="Wang X."/>
            <person name="Sun T."/>
            <person name="Guo L."/>
            <person name="Liang H."/>
            <person name="Lu P."/>
            <person name="Wu Y."/>
            <person name="Zhang Z."/>
            <person name="Ro D.K."/>
            <person name="Shang Y."/>
            <person name="Huang S."/>
            <person name="Yan J."/>
        </authorList>
    </citation>
    <scope>NUCLEOTIDE SEQUENCE [LARGE SCALE GENOMIC DNA]</scope>
    <source>
        <strain evidence="8">Ta-2019</strain>
    </source>
</reference>
<evidence type="ECO:0000256" key="6">
    <source>
        <dbReference type="RuleBase" id="RU369004"/>
    </source>
</evidence>
<feature type="non-terminal residue" evidence="8">
    <location>
        <position position="1"/>
    </location>
</feature>
<dbReference type="SUPFAM" id="SSF47226">
    <property type="entry name" value="Histidine-containing phosphotransfer domain, HPT domain"/>
    <property type="match status" value="1"/>
</dbReference>
<dbReference type="PANTHER" id="PTHR28242">
    <property type="entry name" value="PHOSPHORELAY INTERMEDIATE PROTEIN YPD1"/>
    <property type="match status" value="1"/>
</dbReference>
<evidence type="ECO:0000313" key="9">
    <source>
        <dbReference type="Proteomes" id="UP000824469"/>
    </source>
</evidence>
<dbReference type="OMA" id="IDSHVHQ"/>
<feature type="domain" description="HPt" evidence="7">
    <location>
        <begin position="18"/>
        <end position="115"/>
    </location>
</feature>
<keyword evidence="4" id="KW-0539">Nucleus</keyword>
<comment type="domain">
    <text evidence="6">Histidine-containing phosphotransfer domain (HPt) contains an active histidine that mediates the phosphotransfer.</text>
</comment>
<dbReference type="InterPro" id="IPR036641">
    <property type="entry name" value="HPT_dom_sf"/>
</dbReference>
<feature type="modified residue" description="Phosphohistidine" evidence="5">
    <location>
        <position position="59"/>
    </location>
</feature>